<dbReference type="GO" id="GO:0016757">
    <property type="term" value="F:glycosyltransferase activity"/>
    <property type="evidence" value="ECO:0007669"/>
    <property type="project" value="InterPro"/>
</dbReference>
<protein>
    <submittedName>
        <fullName evidence="3">Glycosyltransferase involved in cell wall bisynthesis</fullName>
    </submittedName>
</protein>
<dbReference type="PANTHER" id="PTHR12526:SF630">
    <property type="entry name" value="GLYCOSYLTRANSFERASE"/>
    <property type="match status" value="1"/>
</dbReference>
<dbReference type="InterPro" id="IPR001296">
    <property type="entry name" value="Glyco_trans_1"/>
</dbReference>
<feature type="domain" description="Glycosyl transferase family 1" evidence="1">
    <location>
        <begin position="187"/>
        <end position="346"/>
    </location>
</feature>
<evidence type="ECO:0000259" key="2">
    <source>
        <dbReference type="Pfam" id="PF13439"/>
    </source>
</evidence>
<dbReference type="InterPro" id="IPR028098">
    <property type="entry name" value="Glyco_trans_4-like_N"/>
</dbReference>
<dbReference type="Pfam" id="PF00534">
    <property type="entry name" value="Glycos_transf_1"/>
    <property type="match status" value="1"/>
</dbReference>
<dbReference type="PANTHER" id="PTHR12526">
    <property type="entry name" value="GLYCOSYLTRANSFERASE"/>
    <property type="match status" value="1"/>
</dbReference>
<keyword evidence="4" id="KW-1185">Reference proteome</keyword>
<accession>A0A286G8B2</accession>
<name>A0A286G8B2_9BACT</name>
<dbReference type="EMBL" id="OCNH01000003">
    <property type="protein sequence ID" value="SOD91817.1"/>
    <property type="molecule type" value="Genomic_DNA"/>
</dbReference>
<evidence type="ECO:0000259" key="1">
    <source>
        <dbReference type="Pfam" id="PF00534"/>
    </source>
</evidence>
<dbReference type="AlphaFoldDB" id="A0A286G8B2"/>
<evidence type="ECO:0000313" key="4">
    <source>
        <dbReference type="Proteomes" id="UP000219452"/>
    </source>
</evidence>
<proteinExistence type="predicted"/>
<dbReference type="CDD" id="cd03811">
    <property type="entry name" value="GT4_GT28_WabH-like"/>
    <property type="match status" value="1"/>
</dbReference>
<dbReference type="SUPFAM" id="SSF53756">
    <property type="entry name" value="UDP-Glycosyltransferase/glycogen phosphorylase"/>
    <property type="match status" value="1"/>
</dbReference>
<evidence type="ECO:0000313" key="3">
    <source>
        <dbReference type="EMBL" id="SOD91817.1"/>
    </source>
</evidence>
<dbReference type="Gene3D" id="3.40.50.2000">
    <property type="entry name" value="Glycogen Phosphorylase B"/>
    <property type="match status" value="2"/>
</dbReference>
<gene>
    <name evidence="3" type="ORF">SAMN06269250_3655</name>
</gene>
<feature type="domain" description="Glycosyltransferase subfamily 4-like N-terminal" evidence="2">
    <location>
        <begin position="13"/>
        <end position="170"/>
    </location>
</feature>
<reference evidence="4" key="1">
    <citation type="submission" date="2017-09" db="EMBL/GenBank/DDBJ databases">
        <authorList>
            <person name="Varghese N."/>
            <person name="Submissions S."/>
        </authorList>
    </citation>
    <scope>NUCLEOTIDE SEQUENCE [LARGE SCALE GENOMIC DNA]</scope>
    <source>
        <strain evidence="4">DSM 29961</strain>
    </source>
</reference>
<keyword evidence="3" id="KW-0808">Transferase</keyword>
<dbReference type="OrthoDB" id="1522162at2"/>
<sequence length="382" mass="42793">MKIVLLYLNLNQGGVQRMMVNVANYLSGKGFDVTIILCRKEGHYLAFVNEAIKIISLESDNRFDLIKYLSHYLKNNKVDVLFTAVPHLNLIAIISKLISRVNTRIVISERSNTIEEFRKSPLGIYKMSFSLIPFLYRFADEIIAVSKGVATDLAKVACIPAEKITVVYNPAYNEKMIQEAVLPVHNEWLSDPTIPVIIGVGRLTEQKDFPLLIDATREVLKKRPVRLIIIGEGTLHKVLQQKIDAYGLHNNIMLAGFQATPISWISKASLFVLSSKWEGFGNILVEALAAGTTIVSTDCKSGPSEILQDGKFGYLAKVGDVKDLADKIDYALDNAMSATVLKRRAEDFDVNKVMKNYERILLNKKEPSMIIKSSLNTEPINY</sequence>
<organism evidence="3 4">
    <name type="scientific">Spirosoma fluviale</name>
    <dbReference type="NCBI Taxonomy" id="1597977"/>
    <lineage>
        <taxon>Bacteria</taxon>
        <taxon>Pseudomonadati</taxon>
        <taxon>Bacteroidota</taxon>
        <taxon>Cytophagia</taxon>
        <taxon>Cytophagales</taxon>
        <taxon>Cytophagaceae</taxon>
        <taxon>Spirosoma</taxon>
    </lineage>
</organism>
<dbReference type="Proteomes" id="UP000219452">
    <property type="component" value="Unassembled WGS sequence"/>
</dbReference>
<dbReference type="Pfam" id="PF13439">
    <property type="entry name" value="Glyco_transf_4"/>
    <property type="match status" value="1"/>
</dbReference>
<dbReference type="RefSeq" id="WP_097127220.1">
    <property type="nucleotide sequence ID" value="NZ_OCNH01000003.1"/>
</dbReference>